<feature type="chain" id="PRO_5047380914" evidence="1">
    <location>
        <begin position="27"/>
        <end position="492"/>
    </location>
</feature>
<dbReference type="InterPro" id="IPR052701">
    <property type="entry name" value="GAG_Ulvan_Degrading_Sulfatases"/>
</dbReference>
<evidence type="ECO:0000313" key="3">
    <source>
        <dbReference type="EMBL" id="MFC1850783.1"/>
    </source>
</evidence>
<dbReference type="Gene3D" id="3.40.720.10">
    <property type="entry name" value="Alkaline Phosphatase, subunit A"/>
    <property type="match status" value="1"/>
</dbReference>
<gene>
    <name evidence="3" type="ORF">ACFL27_11370</name>
</gene>
<evidence type="ECO:0000259" key="2">
    <source>
        <dbReference type="Pfam" id="PF00884"/>
    </source>
</evidence>
<dbReference type="Gene3D" id="3.30.1120.10">
    <property type="match status" value="1"/>
</dbReference>
<dbReference type="PANTHER" id="PTHR43751:SF3">
    <property type="entry name" value="SULFATASE N-TERMINAL DOMAIN-CONTAINING PROTEIN"/>
    <property type="match status" value="1"/>
</dbReference>
<dbReference type="PANTHER" id="PTHR43751">
    <property type="entry name" value="SULFATASE"/>
    <property type="match status" value="1"/>
</dbReference>
<dbReference type="EMBL" id="JBHPBY010000124">
    <property type="protein sequence ID" value="MFC1850783.1"/>
    <property type="molecule type" value="Genomic_DNA"/>
</dbReference>
<dbReference type="Pfam" id="PF00884">
    <property type="entry name" value="Sulfatase"/>
    <property type="match status" value="1"/>
</dbReference>
<keyword evidence="1" id="KW-0732">Signal</keyword>
<name>A0ABV6YXK5_UNCC1</name>
<dbReference type="Proteomes" id="UP001594351">
    <property type="component" value="Unassembled WGS sequence"/>
</dbReference>
<dbReference type="InterPro" id="IPR000917">
    <property type="entry name" value="Sulfatase_N"/>
</dbReference>
<dbReference type="InterPro" id="IPR017850">
    <property type="entry name" value="Alkaline_phosphatase_core_sf"/>
</dbReference>
<comment type="caution">
    <text evidence="3">The sequence shown here is derived from an EMBL/GenBank/DDBJ whole genome shotgun (WGS) entry which is preliminary data.</text>
</comment>
<proteinExistence type="predicted"/>
<dbReference type="CDD" id="cd16148">
    <property type="entry name" value="sulfatase_like"/>
    <property type="match status" value="1"/>
</dbReference>
<organism evidence="3 4">
    <name type="scientific">candidate division CSSED10-310 bacterium</name>
    <dbReference type="NCBI Taxonomy" id="2855610"/>
    <lineage>
        <taxon>Bacteria</taxon>
        <taxon>Bacteria division CSSED10-310</taxon>
    </lineage>
</organism>
<keyword evidence="4" id="KW-1185">Reference proteome</keyword>
<dbReference type="SUPFAM" id="SSF53649">
    <property type="entry name" value="Alkaline phosphatase-like"/>
    <property type="match status" value="1"/>
</dbReference>
<protein>
    <submittedName>
        <fullName evidence="3">Sulfatase</fullName>
    </submittedName>
</protein>
<feature type="domain" description="Sulfatase N-terminal" evidence="2">
    <location>
        <begin position="50"/>
        <end position="349"/>
    </location>
</feature>
<feature type="signal peptide" evidence="1">
    <location>
        <begin position="1"/>
        <end position="26"/>
    </location>
</feature>
<evidence type="ECO:0000313" key="4">
    <source>
        <dbReference type="Proteomes" id="UP001594351"/>
    </source>
</evidence>
<evidence type="ECO:0000256" key="1">
    <source>
        <dbReference type="SAM" id="SignalP"/>
    </source>
</evidence>
<reference evidence="3 4" key="1">
    <citation type="submission" date="2024-09" db="EMBL/GenBank/DDBJ databases">
        <title>Laminarin stimulates single cell rates of sulfate reduction while oxygen inhibits transcriptomic activity in coastal marine sediment.</title>
        <authorList>
            <person name="Lindsay M."/>
            <person name="Orcutt B."/>
            <person name="Emerson D."/>
            <person name="Stepanauskas R."/>
            <person name="D'Angelo T."/>
        </authorList>
    </citation>
    <scope>NUCLEOTIDE SEQUENCE [LARGE SCALE GENOMIC DNA]</scope>
    <source>
        <strain evidence="3">SAG AM-311-K15</strain>
    </source>
</reference>
<sequence length="492" mass="55698">MKIQMMKHLTVNFSRIFLILSLLCVAAPGCRKGNVVSSPQKLKGAYKGYNLVLVSLDTLRYDRLGITGYKAPTSPMLDTWSRDAIMFDSMISNSSWTLPAHHSLFTGQFPTVHSANYPGARLANDKVTLAEVLNRNGYDTCAWTGGAYVSRGFGFAQGFAHFQEVGDSKELIMDELVDLSTRWLENRNPHTPFFLFLHSFDVHVPYTPPTEFLPPFEPIPTSSVDATDPFTLLRIMNKDITLKPPDLEYLNKLYDAEIRFVDHQLGRLFNALDRLRLTDRTIVVLFSDHGETFQDHGLIMTHAYTLYEEVIHVPLLIRLPGLTEGLGLRRQSLVQTVDLMPTLLDLLGITISDSKVLMLGKSLLPVIAYDEPVNQEVFAETNYNNHLQKFPRMFPGRKHTATRVIRTSEYAYILDEINDVEELYSIKNDKHQQQNILNESPAVVSELKPKLKRWMSAVSALSGARTDAEMDPETVKMLQELGYIDKSGSKKQ</sequence>
<accession>A0ABV6YXK5</accession>